<reference evidence="1" key="1">
    <citation type="journal article" date="2014" name="Int. J. Syst. Evol. Microbiol.">
        <title>Complete genome sequence of Corynebacterium casei LMG S-19264T (=DSM 44701T), isolated from a smear-ripened cheese.</title>
        <authorList>
            <consortium name="US DOE Joint Genome Institute (JGI-PGF)"/>
            <person name="Walter F."/>
            <person name="Albersmeier A."/>
            <person name="Kalinowski J."/>
            <person name="Ruckert C."/>
        </authorList>
    </citation>
    <scope>NUCLEOTIDE SEQUENCE</scope>
    <source>
        <strain evidence="1">KCTC 42651</strain>
    </source>
</reference>
<protein>
    <submittedName>
        <fullName evidence="1">Uncharacterized protein</fullName>
    </submittedName>
</protein>
<dbReference type="EMBL" id="BMZS01000015">
    <property type="protein sequence ID" value="GHD62886.1"/>
    <property type="molecule type" value="Genomic_DNA"/>
</dbReference>
<dbReference type="AlphaFoldDB" id="A0A918XXJ9"/>
<name>A0A918XXJ9_9PROT</name>
<keyword evidence="2" id="KW-1185">Reference proteome</keyword>
<gene>
    <name evidence="1" type="ORF">GCM10017083_52340</name>
</gene>
<evidence type="ECO:0000313" key="2">
    <source>
        <dbReference type="Proteomes" id="UP000630353"/>
    </source>
</evidence>
<reference evidence="1" key="2">
    <citation type="submission" date="2020-09" db="EMBL/GenBank/DDBJ databases">
        <authorList>
            <person name="Sun Q."/>
            <person name="Kim S."/>
        </authorList>
    </citation>
    <scope>NUCLEOTIDE SEQUENCE</scope>
    <source>
        <strain evidence="1">KCTC 42651</strain>
    </source>
</reference>
<sequence>MSAEAMESEVYSDEEKDALHILPLAIVPLKTPGMRRPRLIKNARFETVMELFRDARAGSGQIDIGSLPDFFDASAPTFAEDRVIIEALAEAPSFDVYSLRLTLRSHNLKVNEAEHLQLSPRMQEKLTGYMRVFTRPLVQRVFGDDTRDISSAAQIIDMFREVDRDEALRRIRAISDALGLEIDQIPGFLEDYGDIFLSLSYFKRHLDQIRPDFEVMKTWMQEGVVDSHLKHNRDAMRACEVVTANVDAAIRFVLSRFQAFDETSKEFWKDLSRERYGVLRQLIQSHHHTVGGILCGLSVKLERWHQDFPNATGSPNKRVDFLLAEMIPGLEKIRALEKSAPALG</sequence>
<proteinExistence type="predicted"/>
<comment type="caution">
    <text evidence="1">The sequence shown here is derived from an EMBL/GenBank/DDBJ whole genome shotgun (WGS) entry which is preliminary data.</text>
</comment>
<accession>A0A918XXJ9</accession>
<dbReference type="Proteomes" id="UP000630353">
    <property type="component" value="Unassembled WGS sequence"/>
</dbReference>
<evidence type="ECO:0000313" key="1">
    <source>
        <dbReference type="EMBL" id="GHD62886.1"/>
    </source>
</evidence>
<dbReference type="RefSeq" id="WP_189995315.1">
    <property type="nucleotide sequence ID" value="NZ_BMZS01000015.1"/>
</dbReference>
<organism evidence="1 2">
    <name type="scientific">Thalassobaculum fulvum</name>
    <dbReference type="NCBI Taxonomy" id="1633335"/>
    <lineage>
        <taxon>Bacteria</taxon>
        <taxon>Pseudomonadati</taxon>
        <taxon>Pseudomonadota</taxon>
        <taxon>Alphaproteobacteria</taxon>
        <taxon>Rhodospirillales</taxon>
        <taxon>Thalassobaculaceae</taxon>
        <taxon>Thalassobaculum</taxon>
    </lineage>
</organism>